<dbReference type="Gene3D" id="2.130.10.10">
    <property type="entry name" value="YVTN repeat-like/Quinoprotein amine dehydrogenase"/>
    <property type="match status" value="1"/>
</dbReference>
<dbReference type="PANTHER" id="PTHR22847:SF637">
    <property type="entry name" value="WD REPEAT DOMAIN 5B"/>
    <property type="match status" value="1"/>
</dbReference>
<gene>
    <name evidence="4" type="ORF">CMESO_220</name>
</gene>
<geneLocation type="nucleomorph" evidence="4"/>
<dbReference type="InterPro" id="IPR036322">
    <property type="entry name" value="WD40_repeat_dom_sf"/>
</dbReference>
<evidence type="ECO:0000256" key="3">
    <source>
        <dbReference type="PROSITE-ProRule" id="PRU00221"/>
    </source>
</evidence>
<evidence type="ECO:0000313" key="4">
    <source>
        <dbReference type="EMBL" id="AFP65393.1"/>
    </source>
</evidence>
<accession>J7G7W5</accession>
<dbReference type="PANTHER" id="PTHR22847">
    <property type="entry name" value="WD40 REPEAT PROTEIN"/>
    <property type="match status" value="1"/>
</dbReference>
<dbReference type="EMBL" id="CP003681">
    <property type="protein sequence ID" value="AFP65393.1"/>
    <property type="molecule type" value="Genomic_DNA"/>
</dbReference>
<feature type="repeat" description="WD" evidence="3">
    <location>
        <begin position="50"/>
        <end position="91"/>
    </location>
</feature>
<dbReference type="SMART" id="SM00320">
    <property type="entry name" value="WD40"/>
    <property type="match status" value="2"/>
</dbReference>
<evidence type="ECO:0000313" key="5">
    <source>
        <dbReference type="Proteomes" id="UP000243348"/>
    </source>
</evidence>
<keyword evidence="2" id="KW-0677">Repeat</keyword>
<evidence type="ECO:0000256" key="1">
    <source>
        <dbReference type="ARBA" id="ARBA00022574"/>
    </source>
</evidence>
<proteinExistence type="predicted"/>
<dbReference type="PROSITE" id="PS50294">
    <property type="entry name" value="WD_REPEATS_REGION"/>
    <property type="match status" value="1"/>
</dbReference>
<organism evidence="4 5">
    <name type="scientific">Chroomonas mesostigmatica CCMP1168</name>
    <dbReference type="NCBI Taxonomy" id="1195612"/>
    <lineage>
        <taxon>Eukaryota</taxon>
        <taxon>Cryptophyceae</taxon>
        <taxon>Pyrenomonadales</taxon>
        <taxon>Chroomonadaceae</taxon>
        <taxon>Chroomonas</taxon>
    </lineage>
</organism>
<name>J7G7W5_9CRYP</name>
<reference evidence="4 5" key="1">
    <citation type="journal article" date="2012" name="Genome Biol. Evol.">
        <title>Nucleomorph genome sequence of the cryptophyte alga Chroomonas mesostigmatica CCMP1168 reveals lineage-specific gene loss and genome complexity.</title>
        <authorList>
            <person name="Moore C.E."/>
            <person name="Curtis B."/>
            <person name="Mills T."/>
            <person name="Tanifuji G."/>
            <person name="Archibald J.M."/>
        </authorList>
    </citation>
    <scope>NUCLEOTIDE SEQUENCE [LARGE SCALE GENOMIC DNA]</scope>
    <source>
        <strain evidence="4 5">CCMP1168</strain>
    </source>
</reference>
<dbReference type="InterPro" id="IPR015943">
    <property type="entry name" value="WD40/YVTN_repeat-like_dom_sf"/>
</dbReference>
<dbReference type="PROSITE" id="PS50082">
    <property type="entry name" value="WD_REPEATS_2"/>
    <property type="match status" value="1"/>
</dbReference>
<dbReference type="GO" id="GO:0048188">
    <property type="term" value="C:Set1C/COMPASS complex"/>
    <property type="evidence" value="ECO:0007669"/>
    <property type="project" value="TreeGrafter"/>
</dbReference>
<dbReference type="Pfam" id="PF00400">
    <property type="entry name" value="WD40"/>
    <property type="match status" value="1"/>
</dbReference>
<keyword evidence="1 3" id="KW-0853">WD repeat</keyword>
<dbReference type="AlphaFoldDB" id="J7G7W5"/>
<dbReference type="Proteomes" id="UP000243348">
    <property type="component" value="Nucleomorph 2"/>
</dbReference>
<evidence type="ECO:0000256" key="2">
    <source>
        <dbReference type="ARBA" id="ARBA00022737"/>
    </source>
</evidence>
<sequence length="270" mass="32583">MFFPFLIIAHKKVYCWKKAIFFKNYFSTISFDNILRIWNQTFTRTKLKRCVGHKKNIVDLCGTKKLQVLISASNDKTIKFWDFLSNRLLRTRKINFDTVFRINLNYFFQKLICIGNKSITIWNISNGSCVCFLLVPTLPNFSYNKIFGSKIFFFFEKCYFFSLFYLKRELHTKTINFFSSCNSFFYFAFFSKNCFFFIGIDNFRNLLKINQFNYENFRKTFVCLLEKKPKNSPLLYKNFNLLYLIFKNYSIIWDQNTGLIVNKNFKKINI</sequence>
<dbReference type="GO" id="GO:0042393">
    <property type="term" value="F:histone binding"/>
    <property type="evidence" value="ECO:0007669"/>
    <property type="project" value="TreeGrafter"/>
</dbReference>
<protein>
    <submittedName>
        <fullName evidence="4">Uncharacterized protein</fullName>
    </submittedName>
</protein>
<keyword evidence="4" id="KW-0542">Nucleomorph</keyword>
<dbReference type="InterPro" id="IPR001680">
    <property type="entry name" value="WD40_rpt"/>
</dbReference>
<dbReference type="SUPFAM" id="SSF50978">
    <property type="entry name" value="WD40 repeat-like"/>
    <property type="match status" value="1"/>
</dbReference>